<dbReference type="RefSeq" id="WP_110834704.1">
    <property type="nucleotide sequence ID" value="NZ_QKLU01000012.1"/>
</dbReference>
<accession>A0A318U9A1</accession>
<proteinExistence type="predicted"/>
<gene>
    <name evidence="7" type="ORF">B0O44_11230</name>
</gene>
<dbReference type="GO" id="GO:0006508">
    <property type="term" value="P:proteolysis"/>
    <property type="evidence" value="ECO:0007669"/>
    <property type="project" value="UniProtKB-KW"/>
</dbReference>
<keyword evidence="3" id="KW-0378">Hydrolase</keyword>
<dbReference type="AlphaFoldDB" id="A0A318U9A1"/>
<reference evidence="7 8" key="1">
    <citation type="submission" date="2018-06" db="EMBL/GenBank/DDBJ databases">
        <title>Genomic Encyclopedia of Archaeal and Bacterial Type Strains, Phase II (KMG-II): from individual species to whole genera.</title>
        <authorList>
            <person name="Goeker M."/>
        </authorList>
    </citation>
    <scope>NUCLEOTIDE SEQUENCE [LARGE SCALE GENOMIC DNA]</scope>
    <source>
        <strain evidence="7 8">DSM 27372</strain>
    </source>
</reference>
<evidence type="ECO:0000259" key="6">
    <source>
        <dbReference type="PROSITE" id="PS50249"/>
    </source>
</evidence>
<dbReference type="InterPro" id="IPR001405">
    <property type="entry name" value="UPF0758"/>
</dbReference>
<evidence type="ECO:0000256" key="2">
    <source>
        <dbReference type="ARBA" id="ARBA00022723"/>
    </source>
</evidence>
<evidence type="ECO:0000256" key="4">
    <source>
        <dbReference type="ARBA" id="ARBA00022833"/>
    </source>
</evidence>
<dbReference type="Gene3D" id="3.40.140.10">
    <property type="entry name" value="Cytidine Deaminase, domain 2"/>
    <property type="match status" value="1"/>
</dbReference>
<evidence type="ECO:0000256" key="3">
    <source>
        <dbReference type="ARBA" id="ARBA00022801"/>
    </source>
</evidence>
<evidence type="ECO:0000313" key="8">
    <source>
        <dbReference type="Proteomes" id="UP000248198"/>
    </source>
</evidence>
<feature type="domain" description="MPN" evidence="6">
    <location>
        <begin position="32"/>
        <end position="156"/>
    </location>
</feature>
<evidence type="ECO:0000256" key="1">
    <source>
        <dbReference type="ARBA" id="ARBA00022670"/>
    </source>
</evidence>
<keyword evidence="8" id="KW-1185">Reference proteome</keyword>
<dbReference type="InterPro" id="IPR025657">
    <property type="entry name" value="RadC_JAB"/>
</dbReference>
<protein>
    <submittedName>
        <fullName evidence="7">DNA repair protein RadC</fullName>
    </submittedName>
</protein>
<dbReference type="Proteomes" id="UP000248198">
    <property type="component" value="Unassembled WGS sequence"/>
</dbReference>
<dbReference type="PROSITE" id="PS50249">
    <property type="entry name" value="MPN"/>
    <property type="match status" value="1"/>
</dbReference>
<dbReference type="GO" id="GO:0046872">
    <property type="term" value="F:metal ion binding"/>
    <property type="evidence" value="ECO:0007669"/>
    <property type="project" value="UniProtKB-KW"/>
</dbReference>
<keyword evidence="5" id="KW-0482">Metalloprotease</keyword>
<dbReference type="PANTHER" id="PTHR30471:SF3">
    <property type="entry name" value="UPF0758 PROTEIN YEES-RELATED"/>
    <property type="match status" value="1"/>
</dbReference>
<dbReference type="EMBL" id="QKLU01000012">
    <property type="protein sequence ID" value="PYF68446.1"/>
    <property type="molecule type" value="Genomic_DNA"/>
</dbReference>
<dbReference type="PANTHER" id="PTHR30471">
    <property type="entry name" value="DNA REPAIR PROTEIN RADC"/>
    <property type="match status" value="1"/>
</dbReference>
<comment type="caution">
    <text evidence="7">The sequence shown here is derived from an EMBL/GenBank/DDBJ whole genome shotgun (WGS) entry which is preliminary data.</text>
</comment>
<evidence type="ECO:0000256" key="5">
    <source>
        <dbReference type="ARBA" id="ARBA00023049"/>
    </source>
</evidence>
<organism evidence="7 8">
    <name type="scientific">Pedobacter nutrimenti</name>
    <dbReference type="NCBI Taxonomy" id="1241337"/>
    <lineage>
        <taxon>Bacteria</taxon>
        <taxon>Pseudomonadati</taxon>
        <taxon>Bacteroidota</taxon>
        <taxon>Sphingobacteriia</taxon>
        <taxon>Sphingobacteriales</taxon>
        <taxon>Sphingobacteriaceae</taxon>
        <taxon>Pedobacter</taxon>
    </lineage>
</organism>
<dbReference type="Pfam" id="PF04002">
    <property type="entry name" value="RadC"/>
    <property type="match status" value="1"/>
</dbReference>
<dbReference type="SUPFAM" id="SSF102712">
    <property type="entry name" value="JAB1/MPN domain"/>
    <property type="match status" value="1"/>
</dbReference>
<dbReference type="CDD" id="cd08071">
    <property type="entry name" value="MPN_DUF2466"/>
    <property type="match status" value="1"/>
</dbReference>
<keyword evidence="4" id="KW-0862">Zinc</keyword>
<dbReference type="OrthoDB" id="9804482at2"/>
<keyword evidence="2" id="KW-0479">Metal-binding</keyword>
<sequence length="156" mass="17677">MNQRTPLSFLYDIPQIKLTFTNPTRFNERIFIGNIEDAYNVFYNLWDKSTLELFEEVKVLYLNTANHVIGAYSVNKGSTNHTIVDTNRIIAAGLLSNCSGLCIAHSHPSNNPIPSDADRKITETLQKACSFFNIVLIDHLIICPEENKYTSIMHGK</sequence>
<dbReference type="GO" id="GO:0008237">
    <property type="term" value="F:metallopeptidase activity"/>
    <property type="evidence" value="ECO:0007669"/>
    <property type="project" value="UniProtKB-KW"/>
</dbReference>
<dbReference type="InterPro" id="IPR037518">
    <property type="entry name" value="MPN"/>
</dbReference>
<evidence type="ECO:0000313" key="7">
    <source>
        <dbReference type="EMBL" id="PYF68446.1"/>
    </source>
</evidence>
<keyword evidence="1" id="KW-0645">Protease</keyword>
<name>A0A318U9A1_9SPHI</name>